<evidence type="ECO:0000313" key="4">
    <source>
        <dbReference type="Proteomes" id="UP000587462"/>
    </source>
</evidence>
<name>A0A7Y7E819_STRMO</name>
<dbReference type="PROSITE" id="PS00134">
    <property type="entry name" value="TRYPSIN_HIS"/>
    <property type="match status" value="1"/>
</dbReference>
<dbReference type="InterPro" id="IPR043504">
    <property type="entry name" value="Peptidase_S1_PA_chymotrypsin"/>
</dbReference>
<proteinExistence type="predicted"/>
<evidence type="ECO:0000256" key="2">
    <source>
        <dbReference type="SAM" id="SignalP"/>
    </source>
</evidence>
<reference evidence="3 4" key="1">
    <citation type="submission" date="2020-04" db="EMBL/GenBank/DDBJ databases">
        <title>Draft Genome Sequence of Streptomyces morookaense DSM 40503, an 8-azaguanine-producing strain.</title>
        <authorList>
            <person name="Qi J."/>
            <person name="Gao J.-M."/>
        </authorList>
    </citation>
    <scope>NUCLEOTIDE SEQUENCE [LARGE SCALE GENOMIC DNA]</scope>
    <source>
        <strain evidence="3 4">DSM 40503</strain>
    </source>
</reference>
<dbReference type="InterPro" id="IPR009003">
    <property type="entry name" value="Peptidase_S1_PA"/>
</dbReference>
<gene>
    <name evidence="3" type="ORF">HG542_14420</name>
</gene>
<dbReference type="Pfam" id="PF13365">
    <property type="entry name" value="Trypsin_2"/>
    <property type="match status" value="1"/>
</dbReference>
<comment type="caution">
    <text evidence="3">The sequence shown here is derived from an EMBL/GenBank/DDBJ whole genome shotgun (WGS) entry which is preliminary data.</text>
</comment>
<evidence type="ECO:0000256" key="1">
    <source>
        <dbReference type="ARBA" id="ARBA00022729"/>
    </source>
</evidence>
<protein>
    <submittedName>
        <fullName evidence="3">Trypsin-like peptidase domain-containing protein</fullName>
    </submittedName>
</protein>
<dbReference type="InterPro" id="IPR050966">
    <property type="entry name" value="Glutamyl_endopeptidase"/>
</dbReference>
<accession>A0A7Y7E819</accession>
<keyword evidence="1 2" id="KW-0732">Signal</keyword>
<dbReference type="Proteomes" id="UP000587462">
    <property type="component" value="Unassembled WGS sequence"/>
</dbReference>
<dbReference type="SUPFAM" id="SSF50494">
    <property type="entry name" value="Trypsin-like serine proteases"/>
    <property type="match status" value="1"/>
</dbReference>
<feature type="chain" id="PRO_5031018178" evidence="2">
    <location>
        <begin position="29"/>
        <end position="284"/>
    </location>
</feature>
<dbReference type="AlphaFoldDB" id="A0A7Y7E819"/>
<dbReference type="EMBL" id="JABBXF010000030">
    <property type="protein sequence ID" value="NVK78857.1"/>
    <property type="molecule type" value="Genomic_DNA"/>
</dbReference>
<keyword evidence="4" id="KW-1185">Reference proteome</keyword>
<dbReference type="PANTHER" id="PTHR15462">
    <property type="entry name" value="SERINE PROTEASE"/>
    <property type="match status" value="1"/>
</dbReference>
<dbReference type="GO" id="GO:0006508">
    <property type="term" value="P:proteolysis"/>
    <property type="evidence" value="ECO:0007669"/>
    <property type="project" value="InterPro"/>
</dbReference>
<dbReference type="Gene3D" id="2.40.10.10">
    <property type="entry name" value="Trypsin-like serine proteases"/>
    <property type="match status" value="2"/>
</dbReference>
<dbReference type="PANTHER" id="PTHR15462:SF8">
    <property type="entry name" value="SERINE PROTEASE"/>
    <property type="match status" value="1"/>
</dbReference>
<organism evidence="3 4">
    <name type="scientific">Streptomyces morookaense</name>
    <name type="common">Streptoverticillium morookaense</name>
    <dbReference type="NCBI Taxonomy" id="1970"/>
    <lineage>
        <taxon>Bacteria</taxon>
        <taxon>Bacillati</taxon>
        <taxon>Actinomycetota</taxon>
        <taxon>Actinomycetes</taxon>
        <taxon>Kitasatosporales</taxon>
        <taxon>Streptomycetaceae</taxon>
        <taxon>Streptomyces</taxon>
    </lineage>
</organism>
<dbReference type="GO" id="GO:0004252">
    <property type="term" value="F:serine-type endopeptidase activity"/>
    <property type="evidence" value="ECO:0007669"/>
    <property type="project" value="InterPro"/>
</dbReference>
<feature type="signal peptide" evidence="2">
    <location>
        <begin position="1"/>
        <end position="28"/>
    </location>
</feature>
<evidence type="ECO:0000313" key="3">
    <source>
        <dbReference type="EMBL" id="NVK78857.1"/>
    </source>
</evidence>
<dbReference type="InterPro" id="IPR018114">
    <property type="entry name" value="TRYPSIN_HIS"/>
</dbReference>
<sequence>MPSTTGPVAPLAAAFLLVLLPLAGCVQAHSGEGGRTDGSSAPNSWSSSRLVHAKALVHHPGTSRTARSTPASSRVGALFAHDTSGDHFCTASVVASPGKSLLITAAHCVHGGGRGGYNRDIVFAPAYRNGRTPDGIWQPSSIVVDPRWATAGDPDHDVAFIVLKPLNGKRIAEVLGANRLGTDKGFANMVRITGYPANGDEPITCSNRSTQQSAHQMRIVCTGYSGGTSGSPWLTGFDPVTQSGSVIGVIGGYQHGGSTDDVSYSPYFDASVRKLYGQAVAREK</sequence>
<dbReference type="RefSeq" id="WP_171081376.1">
    <property type="nucleotide sequence ID" value="NZ_BNBU01000006.1"/>
</dbReference>